<dbReference type="PANTHER" id="PTHR43297:SF14">
    <property type="entry name" value="ATPASE AAA-TYPE CORE DOMAIN-CONTAINING PROTEIN"/>
    <property type="match status" value="1"/>
</dbReference>
<keyword evidence="9" id="KW-0472">Membrane</keyword>
<dbReference type="FunCoup" id="A0A1B1ANB3">
    <property type="interactions" value="241"/>
</dbReference>
<dbReference type="SUPFAM" id="SSF52540">
    <property type="entry name" value="P-loop containing nucleoside triphosphate hydrolases"/>
    <property type="match status" value="1"/>
</dbReference>
<evidence type="ECO:0000313" key="11">
    <source>
        <dbReference type="EMBL" id="ANP48063.1"/>
    </source>
</evidence>
<evidence type="ECO:0000256" key="9">
    <source>
        <dbReference type="ARBA" id="ARBA00023136"/>
    </source>
</evidence>
<organism evidence="11 12">
    <name type="scientific">Candidatus Viadribacter manganicus</name>
    <dbReference type="NCBI Taxonomy" id="1759059"/>
    <lineage>
        <taxon>Bacteria</taxon>
        <taxon>Pseudomonadati</taxon>
        <taxon>Pseudomonadota</taxon>
        <taxon>Alphaproteobacteria</taxon>
        <taxon>Hyphomonadales</taxon>
        <taxon>Hyphomonadaceae</taxon>
        <taxon>Candidatus Viadribacter</taxon>
    </lineage>
</organism>
<keyword evidence="12" id="KW-1185">Reference proteome</keyword>
<evidence type="ECO:0000256" key="8">
    <source>
        <dbReference type="ARBA" id="ARBA00022967"/>
    </source>
</evidence>
<dbReference type="GO" id="GO:0005886">
    <property type="term" value="C:plasma membrane"/>
    <property type="evidence" value="ECO:0007669"/>
    <property type="project" value="UniProtKB-SubCell"/>
</dbReference>
<evidence type="ECO:0000256" key="3">
    <source>
        <dbReference type="ARBA" id="ARBA00022448"/>
    </source>
</evidence>
<evidence type="ECO:0000256" key="6">
    <source>
        <dbReference type="ARBA" id="ARBA00022741"/>
    </source>
</evidence>
<keyword evidence="5" id="KW-0997">Cell inner membrane</keyword>
<dbReference type="PROSITE" id="PS50893">
    <property type="entry name" value="ABC_TRANSPORTER_2"/>
    <property type="match status" value="1"/>
</dbReference>
<dbReference type="InterPro" id="IPR017871">
    <property type="entry name" value="ABC_transporter-like_CS"/>
</dbReference>
<evidence type="ECO:0000256" key="1">
    <source>
        <dbReference type="ARBA" id="ARBA00004417"/>
    </source>
</evidence>
<sequence length="260" mass="27969">MENLSLDASSPKGLVSLVRNVGIEVGPGEVVGLVGESGSGKSQTALAISGLSPQGVRRTSGRIWCDGEELSALSESELHRRRGAKLAYVFQDPMSALNPTMRVGRQMADVLRRARPQLDRGQIVRAAHEILAAVGLTDGAWIMRAYPFQLSGGMRQRVMIALAYGCRPALIVADEPTTALDVTLQAQVLDLILALNGQVKSAMLFISHDLAIVRRICTRLYVMRKGEVVESGACAQIIASPQHEYTKTLLASARAKEAIP</sequence>
<proteinExistence type="inferred from homology"/>
<dbReference type="Pfam" id="PF00005">
    <property type="entry name" value="ABC_tran"/>
    <property type="match status" value="1"/>
</dbReference>
<dbReference type="AlphaFoldDB" id="A0A1B1ANB3"/>
<dbReference type="InterPro" id="IPR027417">
    <property type="entry name" value="P-loop_NTPase"/>
</dbReference>
<evidence type="ECO:0000256" key="2">
    <source>
        <dbReference type="ARBA" id="ARBA00005417"/>
    </source>
</evidence>
<protein>
    <recommendedName>
        <fullName evidence="10">ABC transporter domain-containing protein</fullName>
    </recommendedName>
</protein>
<gene>
    <name evidence="11" type="ORF">ATE48_12715</name>
</gene>
<accession>A0A1B1ANB3</accession>
<keyword evidence="7" id="KW-0067">ATP-binding</keyword>
<dbReference type="Gene3D" id="3.40.50.300">
    <property type="entry name" value="P-loop containing nucleotide triphosphate hydrolases"/>
    <property type="match status" value="1"/>
</dbReference>
<dbReference type="PROSITE" id="PS00211">
    <property type="entry name" value="ABC_TRANSPORTER_1"/>
    <property type="match status" value="1"/>
</dbReference>
<reference evidence="11 12" key="1">
    <citation type="submission" date="2015-11" db="EMBL/GenBank/DDBJ databases">
        <title>Whole-Genome Sequence of Candidatus Oderbacter manganicum from the National Park Lower Oder Valley, Germany.</title>
        <authorList>
            <person name="Braun B."/>
            <person name="Liere K."/>
            <person name="Szewzyk U."/>
        </authorList>
    </citation>
    <scope>NUCLEOTIDE SEQUENCE [LARGE SCALE GENOMIC DNA]</scope>
    <source>
        <strain evidence="11 12">OTSz_A_272</strain>
    </source>
</reference>
<name>A0A1B1ANB3_9PROT</name>
<feature type="domain" description="ABC transporter" evidence="10">
    <location>
        <begin position="1"/>
        <end position="250"/>
    </location>
</feature>
<dbReference type="GO" id="GO:0005524">
    <property type="term" value="F:ATP binding"/>
    <property type="evidence" value="ECO:0007669"/>
    <property type="project" value="UniProtKB-KW"/>
</dbReference>
<dbReference type="KEGG" id="cbot:ATE48_12715"/>
<evidence type="ECO:0000259" key="10">
    <source>
        <dbReference type="PROSITE" id="PS50893"/>
    </source>
</evidence>
<dbReference type="PANTHER" id="PTHR43297">
    <property type="entry name" value="OLIGOPEPTIDE TRANSPORT ATP-BINDING PROTEIN APPD"/>
    <property type="match status" value="1"/>
</dbReference>
<dbReference type="SMART" id="SM00382">
    <property type="entry name" value="AAA"/>
    <property type="match status" value="1"/>
</dbReference>
<dbReference type="InterPro" id="IPR003439">
    <property type="entry name" value="ABC_transporter-like_ATP-bd"/>
</dbReference>
<dbReference type="InterPro" id="IPR003593">
    <property type="entry name" value="AAA+_ATPase"/>
</dbReference>
<keyword evidence="3" id="KW-0813">Transport</keyword>
<dbReference type="Proteomes" id="UP000092498">
    <property type="component" value="Chromosome"/>
</dbReference>
<evidence type="ECO:0000256" key="5">
    <source>
        <dbReference type="ARBA" id="ARBA00022519"/>
    </source>
</evidence>
<dbReference type="InParanoid" id="A0A1B1ANB3"/>
<comment type="similarity">
    <text evidence="2">Belongs to the ABC transporter superfamily.</text>
</comment>
<dbReference type="EMBL" id="CP013244">
    <property type="protein sequence ID" value="ANP48063.1"/>
    <property type="molecule type" value="Genomic_DNA"/>
</dbReference>
<keyword evidence="6" id="KW-0547">Nucleotide-binding</keyword>
<keyword evidence="8" id="KW-1278">Translocase</keyword>
<evidence type="ECO:0000313" key="12">
    <source>
        <dbReference type="Proteomes" id="UP000092498"/>
    </source>
</evidence>
<evidence type="ECO:0000256" key="7">
    <source>
        <dbReference type="ARBA" id="ARBA00022840"/>
    </source>
</evidence>
<dbReference type="STRING" id="1759059.ATE48_12715"/>
<dbReference type="CDD" id="cd03257">
    <property type="entry name" value="ABC_NikE_OppD_transporters"/>
    <property type="match status" value="1"/>
</dbReference>
<keyword evidence="4" id="KW-1003">Cell membrane</keyword>
<dbReference type="InterPro" id="IPR050388">
    <property type="entry name" value="ABC_Ni/Peptide_Import"/>
</dbReference>
<comment type="subcellular location">
    <subcellularLocation>
        <location evidence="1">Cell inner membrane</location>
        <topology evidence="1">Peripheral membrane protein</topology>
    </subcellularLocation>
</comment>
<evidence type="ECO:0000256" key="4">
    <source>
        <dbReference type="ARBA" id="ARBA00022475"/>
    </source>
</evidence>
<dbReference type="GO" id="GO:0016887">
    <property type="term" value="F:ATP hydrolysis activity"/>
    <property type="evidence" value="ECO:0007669"/>
    <property type="project" value="InterPro"/>
</dbReference>